<evidence type="ECO:0000259" key="2">
    <source>
        <dbReference type="SMART" id="SM00822"/>
    </source>
</evidence>
<dbReference type="InterPro" id="IPR036291">
    <property type="entry name" value="NAD(P)-bd_dom_sf"/>
</dbReference>
<dbReference type="InterPro" id="IPR050259">
    <property type="entry name" value="SDR"/>
</dbReference>
<dbReference type="SUPFAM" id="SSF51735">
    <property type="entry name" value="NAD(P)-binding Rossmann-fold domains"/>
    <property type="match status" value="1"/>
</dbReference>
<sequence>MTQITFDFSGKTVLVTGASRGIGLGVARGFARAGADLHIVGAGEGVFETEQMLQAQAGGQVTAHRCDITDRQGVRDMVGAIPRIDVLVNNAGFEQPTPMLEAGEEVEERFRRIIDTNVMGTYFVTREALPRMPAGARIIITSSIWGQTAVAGFSAYCASKHANIGFMRSLAQELGPRGINVNAVCPGWVKTDAAMHSLRRMSQERGVDEARLLDEILEGQALGGLMEPDDMASTYLFLASDGAANITGQTLNVDRGEVMG</sequence>
<dbReference type="PANTHER" id="PTHR42879:SF2">
    <property type="entry name" value="3-OXOACYL-[ACYL-CARRIER-PROTEIN] REDUCTASE FABG"/>
    <property type="match status" value="1"/>
</dbReference>
<dbReference type="InterPro" id="IPR002347">
    <property type="entry name" value="SDR_fam"/>
</dbReference>
<dbReference type="EMBL" id="JBHSWE010000001">
    <property type="protein sequence ID" value="MFC6669262.1"/>
    <property type="molecule type" value="Genomic_DNA"/>
</dbReference>
<dbReference type="PANTHER" id="PTHR42879">
    <property type="entry name" value="3-OXOACYL-(ACYL-CARRIER-PROTEIN) REDUCTASE"/>
    <property type="match status" value="1"/>
</dbReference>
<reference evidence="4" key="1">
    <citation type="journal article" date="2019" name="Int. J. Syst. Evol. Microbiol.">
        <title>The Global Catalogue of Microorganisms (GCM) 10K type strain sequencing project: providing services to taxonomists for standard genome sequencing and annotation.</title>
        <authorList>
            <consortium name="The Broad Institute Genomics Platform"/>
            <consortium name="The Broad Institute Genome Sequencing Center for Infectious Disease"/>
            <person name="Wu L."/>
            <person name="Ma J."/>
        </authorList>
    </citation>
    <scope>NUCLEOTIDE SEQUENCE [LARGE SCALE GENOMIC DNA]</scope>
    <source>
        <strain evidence="4">NBRC 111756</strain>
    </source>
</reference>
<evidence type="ECO:0000313" key="3">
    <source>
        <dbReference type="EMBL" id="MFC6669262.1"/>
    </source>
</evidence>
<dbReference type="PRINTS" id="PR00081">
    <property type="entry name" value="GDHRDH"/>
</dbReference>
<dbReference type="SMART" id="SM00822">
    <property type="entry name" value="PKS_KR"/>
    <property type="match status" value="1"/>
</dbReference>
<proteinExistence type="inferred from homology"/>
<keyword evidence="4" id="KW-1185">Reference proteome</keyword>
<protein>
    <submittedName>
        <fullName evidence="3">SDR family NAD(P)-dependent oxidoreductase</fullName>
        <ecNumber evidence="3">1.1.1.-</ecNumber>
    </submittedName>
</protein>
<dbReference type="InterPro" id="IPR057326">
    <property type="entry name" value="KR_dom"/>
</dbReference>
<dbReference type="PRINTS" id="PR00080">
    <property type="entry name" value="SDRFAMILY"/>
</dbReference>
<dbReference type="Gene3D" id="3.40.50.720">
    <property type="entry name" value="NAD(P)-binding Rossmann-like Domain"/>
    <property type="match status" value="1"/>
</dbReference>
<accession>A0ABW1ZVP2</accession>
<evidence type="ECO:0000256" key="1">
    <source>
        <dbReference type="ARBA" id="ARBA00006484"/>
    </source>
</evidence>
<comment type="caution">
    <text evidence="3">The sequence shown here is derived from an EMBL/GenBank/DDBJ whole genome shotgun (WGS) entry which is preliminary data.</text>
</comment>
<evidence type="ECO:0000313" key="4">
    <source>
        <dbReference type="Proteomes" id="UP001596422"/>
    </source>
</evidence>
<dbReference type="GO" id="GO:0016491">
    <property type="term" value="F:oxidoreductase activity"/>
    <property type="evidence" value="ECO:0007669"/>
    <property type="project" value="UniProtKB-KW"/>
</dbReference>
<dbReference type="RefSeq" id="WP_379907835.1">
    <property type="nucleotide sequence ID" value="NZ_JBHSWE010000001.1"/>
</dbReference>
<dbReference type="Proteomes" id="UP001596422">
    <property type="component" value="Unassembled WGS sequence"/>
</dbReference>
<dbReference type="EC" id="1.1.1.-" evidence="3"/>
<feature type="domain" description="Ketoreductase" evidence="2">
    <location>
        <begin position="11"/>
        <end position="188"/>
    </location>
</feature>
<dbReference type="CDD" id="cd05233">
    <property type="entry name" value="SDR_c"/>
    <property type="match status" value="1"/>
</dbReference>
<comment type="similarity">
    <text evidence="1">Belongs to the short-chain dehydrogenases/reductases (SDR) family.</text>
</comment>
<name>A0ABW1ZVP2_9GAMM</name>
<keyword evidence="3" id="KW-0560">Oxidoreductase</keyword>
<dbReference type="Pfam" id="PF13561">
    <property type="entry name" value="adh_short_C2"/>
    <property type="match status" value="1"/>
</dbReference>
<gene>
    <name evidence="3" type="ORF">ACFQDL_03475</name>
</gene>
<organism evidence="3 4">
    <name type="scientific">Marinobacterium aestuariivivens</name>
    <dbReference type="NCBI Taxonomy" id="1698799"/>
    <lineage>
        <taxon>Bacteria</taxon>
        <taxon>Pseudomonadati</taxon>
        <taxon>Pseudomonadota</taxon>
        <taxon>Gammaproteobacteria</taxon>
        <taxon>Oceanospirillales</taxon>
        <taxon>Oceanospirillaceae</taxon>
        <taxon>Marinobacterium</taxon>
    </lineage>
</organism>